<evidence type="ECO:0000313" key="2">
    <source>
        <dbReference type="EnsemblMetazoa" id="G10488.5:cds"/>
    </source>
</evidence>
<proteinExistence type="predicted"/>
<evidence type="ECO:0000256" key="1">
    <source>
        <dbReference type="SAM" id="Phobius"/>
    </source>
</evidence>
<organism evidence="2 3">
    <name type="scientific">Magallana gigas</name>
    <name type="common">Pacific oyster</name>
    <name type="synonym">Crassostrea gigas</name>
    <dbReference type="NCBI Taxonomy" id="29159"/>
    <lineage>
        <taxon>Eukaryota</taxon>
        <taxon>Metazoa</taxon>
        <taxon>Spiralia</taxon>
        <taxon>Lophotrochozoa</taxon>
        <taxon>Mollusca</taxon>
        <taxon>Bivalvia</taxon>
        <taxon>Autobranchia</taxon>
        <taxon>Pteriomorphia</taxon>
        <taxon>Ostreida</taxon>
        <taxon>Ostreoidea</taxon>
        <taxon>Ostreidae</taxon>
        <taxon>Magallana</taxon>
    </lineage>
</organism>
<keyword evidence="3" id="KW-1185">Reference proteome</keyword>
<protein>
    <submittedName>
        <fullName evidence="2">Uncharacterized protein</fullName>
    </submittedName>
</protein>
<sequence length="142" mass="16434">MRWRKLLCIWALLRGNNIGELTLRREKVQHSRMNSTYVVLAVVCLASLLLGTWSSPASKRVSQTFTDQWCQDKFGEYVVTCTHAPDQCCHLLEPYHFTLTGNECQDMNDTECRTNMFTTCCKDGKEMAARYDENSMQDTLFM</sequence>
<keyword evidence="1" id="KW-0472">Membrane</keyword>
<dbReference type="EnsemblMetazoa" id="G10488.5">
    <property type="protein sequence ID" value="G10488.5:cds"/>
    <property type="gene ID" value="G10488"/>
</dbReference>
<feature type="transmembrane region" description="Helical" evidence="1">
    <location>
        <begin position="34"/>
        <end position="53"/>
    </location>
</feature>
<keyword evidence="1" id="KW-0812">Transmembrane</keyword>
<dbReference type="AlphaFoldDB" id="A0A8W8HPK9"/>
<reference evidence="2" key="1">
    <citation type="submission" date="2022-08" db="UniProtKB">
        <authorList>
            <consortium name="EnsemblMetazoa"/>
        </authorList>
    </citation>
    <scope>IDENTIFICATION</scope>
    <source>
        <strain evidence="2">05x7-T-G4-1.051#20</strain>
    </source>
</reference>
<name>A0A8W8HPK9_MAGGI</name>
<keyword evidence="1" id="KW-1133">Transmembrane helix</keyword>
<accession>A0A8W8HPK9</accession>
<evidence type="ECO:0000313" key="3">
    <source>
        <dbReference type="Proteomes" id="UP000005408"/>
    </source>
</evidence>
<dbReference type="Proteomes" id="UP000005408">
    <property type="component" value="Unassembled WGS sequence"/>
</dbReference>